<feature type="transmembrane region" description="Helical" evidence="3">
    <location>
        <begin position="177"/>
        <end position="195"/>
    </location>
</feature>
<organism evidence="6 7">
    <name type="scientific">Knoellia subterranea KCTC 19937</name>
    <dbReference type="NCBI Taxonomy" id="1385521"/>
    <lineage>
        <taxon>Bacteria</taxon>
        <taxon>Bacillati</taxon>
        <taxon>Actinomycetota</taxon>
        <taxon>Actinomycetes</taxon>
        <taxon>Micrococcales</taxon>
        <taxon>Intrasporangiaceae</taxon>
        <taxon>Knoellia</taxon>
    </lineage>
</organism>
<gene>
    <name evidence="6" type="ORF">N803_11255</name>
</gene>
<reference evidence="6 7" key="1">
    <citation type="submission" date="2013-08" db="EMBL/GenBank/DDBJ databases">
        <title>The genome sequence of Knoellia subterranea.</title>
        <authorList>
            <person name="Zhu W."/>
            <person name="Wang G."/>
        </authorList>
    </citation>
    <scope>NUCLEOTIDE SEQUENCE [LARGE SCALE GENOMIC DNA]</scope>
    <source>
        <strain evidence="6 7">KCTC 19937</strain>
    </source>
</reference>
<feature type="chain" id="PRO_5001964519" evidence="4">
    <location>
        <begin position="37"/>
        <end position="196"/>
    </location>
</feature>
<dbReference type="InterPro" id="IPR000045">
    <property type="entry name" value="Prepilin_IV_endopep_pep"/>
</dbReference>
<feature type="transmembrane region" description="Helical" evidence="3">
    <location>
        <begin position="94"/>
        <end position="122"/>
    </location>
</feature>
<dbReference type="InterPro" id="IPR050882">
    <property type="entry name" value="Prepilin_peptidase/N-MTase"/>
</dbReference>
<dbReference type="RefSeq" id="WP_052112022.1">
    <property type="nucleotide sequence ID" value="NZ_AVPK01000003.1"/>
</dbReference>
<evidence type="ECO:0000313" key="6">
    <source>
        <dbReference type="EMBL" id="KGN38306.1"/>
    </source>
</evidence>
<feature type="domain" description="Prepilin type IV endopeptidase peptidase" evidence="5">
    <location>
        <begin position="47"/>
        <end position="158"/>
    </location>
</feature>
<dbReference type="GO" id="GO:0006465">
    <property type="term" value="P:signal peptide processing"/>
    <property type="evidence" value="ECO:0007669"/>
    <property type="project" value="TreeGrafter"/>
</dbReference>
<dbReference type="InterPro" id="IPR014032">
    <property type="entry name" value="Peptidase_A24A_bac"/>
</dbReference>
<dbReference type="EMBL" id="AVPK01000003">
    <property type="protein sequence ID" value="KGN38306.1"/>
    <property type="molecule type" value="Genomic_DNA"/>
</dbReference>
<dbReference type="PROSITE" id="PS51318">
    <property type="entry name" value="TAT"/>
    <property type="match status" value="1"/>
</dbReference>
<protein>
    <submittedName>
        <fullName evidence="6">Peptidase</fullName>
    </submittedName>
</protein>
<proteinExistence type="inferred from homology"/>
<dbReference type="Gene3D" id="1.20.120.1220">
    <property type="match status" value="1"/>
</dbReference>
<dbReference type="AlphaFoldDB" id="A0A0A0JRS3"/>
<evidence type="ECO:0000256" key="2">
    <source>
        <dbReference type="RuleBase" id="RU003793"/>
    </source>
</evidence>
<keyword evidence="7" id="KW-1185">Reference proteome</keyword>
<name>A0A0A0JRS3_9MICO</name>
<feature type="transmembrane region" description="Helical" evidence="3">
    <location>
        <begin position="142"/>
        <end position="165"/>
    </location>
</feature>
<dbReference type="PANTHER" id="PTHR30487">
    <property type="entry name" value="TYPE 4 PREPILIN-LIKE PROTEINS LEADER PEPTIDE-PROCESSING ENZYME"/>
    <property type="match status" value="1"/>
</dbReference>
<keyword evidence="4" id="KW-0732">Signal</keyword>
<evidence type="ECO:0000259" key="5">
    <source>
        <dbReference type="Pfam" id="PF01478"/>
    </source>
</evidence>
<dbReference type="Pfam" id="PF01478">
    <property type="entry name" value="Peptidase_A24"/>
    <property type="match status" value="1"/>
</dbReference>
<keyword evidence="3" id="KW-0472">Membrane</keyword>
<dbReference type="GO" id="GO:0004190">
    <property type="term" value="F:aspartic-type endopeptidase activity"/>
    <property type="evidence" value="ECO:0007669"/>
    <property type="project" value="InterPro"/>
</dbReference>
<comment type="caution">
    <text evidence="6">The sequence shown here is derived from an EMBL/GenBank/DDBJ whole genome shotgun (WGS) entry which is preliminary data.</text>
</comment>
<feature type="signal peptide" evidence="4">
    <location>
        <begin position="1"/>
        <end position="36"/>
    </location>
</feature>
<dbReference type="OrthoDB" id="2087435at2"/>
<evidence type="ECO:0000256" key="3">
    <source>
        <dbReference type="SAM" id="Phobius"/>
    </source>
</evidence>
<dbReference type="PRINTS" id="PR00864">
    <property type="entry name" value="PREPILNPTASE"/>
</dbReference>
<keyword evidence="3" id="KW-1133">Transmembrane helix</keyword>
<dbReference type="eggNOG" id="COG1989">
    <property type="taxonomic scope" value="Bacteria"/>
</dbReference>
<feature type="transmembrane region" description="Helical" evidence="3">
    <location>
        <begin position="40"/>
        <end position="58"/>
    </location>
</feature>
<keyword evidence="3" id="KW-0812">Transmembrane</keyword>
<dbReference type="PANTHER" id="PTHR30487:SF0">
    <property type="entry name" value="PREPILIN LEADER PEPTIDASE_N-METHYLTRANSFERASE-RELATED"/>
    <property type="match status" value="1"/>
</dbReference>
<dbReference type="InterPro" id="IPR006311">
    <property type="entry name" value="TAT_signal"/>
</dbReference>
<accession>A0A0A0JRS3</accession>
<evidence type="ECO:0000313" key="7">
    <source>
        <dbReference type="Proteomes" id="UP000030011"/>
    </source>
</evidence>
<dbReference type="STRING" id="1385521.N803_11255"/>
<comment type="similarity">
    <text evidence="1 2">Belongs to the peptidase A24 family.</text>
</comment>
<dbReference type="Proteomes" id="UP000030011">
    <property type="component" value="Unassembled WGS sequence"/>
</dbReference>
<evidence type="ECO:0000256" key="4">
    <source>
        <dbReference type="SAM" id="SignalP"/>
    </source>
</evidence>
<evidence type="ECO:0000256" key="1">
    <source>
        <dbReference type="ARBA" id="ARBA00005801"/>
    </source>
</evidence>
<dbReference type="GO" id="GO:0005886">
    <property type="term" value="C:plasma membrane"/>
    <property type="evidence" value="ECO:0007669"/>
    <property type="project" value="TreeGrafter"/>
</dbReference>
<sequence>MNTSTMRRVLGLALAAGAATTTLAVAGATTAPPAQAADGSIRVIAGVIAAVLMVVSAIDLDVRRLPDRFTLPLIPATAAGLAVVALVHGDLSNWLRAVLAGLAVGAIHLGLAFIGGGTGLGLGDVKLSPTLGMLLGWHSWTLAFAGVFLAFVLGGLVGVGLIVIARRDRKSTVPFGPFMVAGCLALLAAPAVSAFS</sequence>